<organism evidence="2 3">
    <name type="scientific">Corchorus capsularis</name>
    <name type="common">Jute</name>
    <dbReference type="NCBI Taxonomy" id="210143"/>
    <lineage>
        <taxon>Eukaryota</taxon>
        <taxon>Viridiplantae</taxon>
        <taxon>Streptophyta</taxon>
        <taxon>Embryophyta</taxon>
        <taxon>Tracheophyta</taxon>
        <taxon>Spermatophyta</taxon>
        <taxon>Magnoliopsida</taxon>
        <taxon>eudicotyledons</taxon>
        <taxon>Gunneridae</taxon>
        <taxon>Pentapetalae</taxon>
        <taxon>rosids</taxon>
        <taxon>malvids</taxon>
        <taxon>Malvales</taxon>
        <taxon>Malvaceae</taxon>
        <taxon>Grewioideae</taxon>
        <taxon>Apeibeae</taxon>
        <taxon>Corchorus</taxon>
    </lineage>
</organism>
<evidence type="ECO:0000313" key="2">
    <source>
        <dbReference type="EMBL" id="OMO70286.1"/>
    </source>
</evidence>
<keyword evidence="2" id="KW-0418">Kinase</keyword>
<dbReference type="Gene3D" id="1.25.40.10">
    <property type="entry name" value="Tetratricopeptide repeat domain"/>
    <property type="match status" value="1"/>
</dbReference>
<proteinExistence type="predicted"/>
<accession>A0A1R3HIV3</accession>
<gene>
    <name evidence="2" type="ORF">CCACVL1_19018</name>
</gene>
<dbReference type="OrthoDB" id="1905162at2759"/>
<dbReference type="OMA" id="SSYGQHK"/>
<dbReference type="Pfam" id="PF04765">
    <property type="entry name" value="TOD1_MUCI70"/>
    <property type="match status" value="1"/>
</dbReference>
<dbReference type="Gramene" id="OMO70286">
    <property type="protein sequence ID" value="OMO70286"/>
    <property type="gene ID" value="CCACVL1_19018"/>
</dbReference>
<evidence type="ECO:0000259" key="1">
    <source>
        <dbReference type="Pfam" id="PF04765"/>
    </source>
</evidence>
<sequence length="596" mass="68326">MANSAKTTSRWSYYRTIDATTTAPIIIIGALHGGKLTMERLIDYQNSKGKPAETEADLNELKTLLKNEQPNFKELQCVLARLEMNRREDEAIKVLQKALKKARKEGKSHEAYEIEMLLAEMYIYKGDVQQALRCQCLQEEGSSDARTHLYKAIISMMEQKEQDAFEHWKEFKDRQHLLNPPSVHDEESSPFDPIQTPLFSYPHSYGEHKYSIPTDRSSCSSPVFFSDYGVVVEEIKDLCKNSSAFLPALRYIQGKADTFGGNLSIQKRLSYFNHSDYGVEVPCGFLQKFPVSDSDRIVMESCKGVVVVSAIFNDHDKIRQPIGLGTQTLENVCFFMFIDDITLKGLYYHKLIPQNSPDYKVGVWRIIKVSSKKLYENPAMNGVIPKYLVHRLFPNSKFSVWIDAKLQLTVDPLLLIHSLIVSTDYDMAISKHPYYIHTMEEAMATARWKKWLDVDALAKQMETYCANGLQPWTTNKFPYTTDVPDSALILRKHGLGSNLFSCLMFNELEAFNPRDQLAFAYVRDKMNPRIKLNMFEVEVFEQIAVEFRHNIKKIGNIEEAAAGTKVKRVKRARSHDLLLNGSCCSSCQKYLLEMWG</sequence>
<dbReference type="EMBL" id="AWWV01011824">
    <property type="protein sequence ID" value="OMO70286.1"/>
    <property type="molecule type" value="Genomic_DNA"/>
</dbReference>
<protein>
    <submittedName>
        <fullName evidence="2">PIK-related kinase, FAT</fullName>
    </submittedName>
</protein>
<name>A0A1R3HIV3_COCAP</name>
<dbReference type="GO" id="GO:0016301">
    <property type="term" value="F:kinase activity"/>
    <property type="evidence" value="ECO:0007669"/>
    <property type="project" value="UniProtKB-KW"/>
</dbReference>
<dbReference type="SUPFAM" id="SSF48452">
    <property type="entry name" value="TPR-like"/>
    <property type="match status" value="1"/>
</dbReference>
<keyword evidence="3" id="KW-1185">Reference proteome</keyword>
<dbReference type="AlphaFoldDB" id="A0A1R3HIV3"/>
<feature type="domain" description="TOD1/MUCI70 glycosyltransferase-like" evidence="1">
    <location>
        <begin position="255"/>
        <end position="549"/>
    </location>
</feature>
<comment type="caution">
    <text evidence="2">The sequence shown here is derived from an EMBL/GenBank/DDBJ whole genome shotgun (WGS) entry which is preliminary data.</text>
</comment>
<dbReference type="InterPro" id="IPR048354">
    <property type="entry name" value="TOD1_MUCI70_glycTrfase_dom"/>
</dbReference>
<reference evidence="2 3" key="1">
    <citation type="submission" date="2013-09" db="EMBL/GenBank/DDBJ databases">
        <title>Corchorus capsularis genome sequencing.</title>
        <authorList>
            <person name="Alam M."/>
            <person name="Haque M.S."/>
            <person name="Islam M.S."/>
            <person name="Emdad E.M."/>
            <person name="Islam M.M."/>
            <person name="Ahmed B."/>
            <person name="Halim A."/>
            <person name="Hossen Q.M.M."/>
            <person name="Hossain M.Z."/>
            <person name="Ahmed R."/>
            <person name="Khan M.M."/>
            <person name="Islam R."/>
            <person name="Rashid M.M."/>
            <person name="Khan S.A."/>
            <person name="Rahman M.S."/>
            <person name="Alam M."/>
        </authorList>
    </citation>
    <scope>NUCLEOTIDE SEQUENCE [LARGE SCALE GENOMIC DNA]</scope>
    <source>
        <strain evidence="3">cv. CVL-1</strain>
        <tissue evidence="2">Whole seedling</tissue>
    </source>
</reference>
<dbReference type="Proteomes" id="UP000188268">
    <property type="component" value="Unassembled WGS sequence"/>
</dbReference>
<dbReference type="STRING" id="210143.A0A1R3HIV3"/>
<dbReference type="PANTHER" id="PTHR12956">
    <property type="entry name" value="ALKALINE CERAMIDASE-RELATED"/>
    <property type="match status" value="1"/>
</dbReference>
<dbReference type="PANTHER" id="PTHR12956:SF13">
    <property type="entry name" value="ALKALINE CERAMIDASE TOD1"/>
    <property type="match status" value="1"/>
</dbReference>
<dbReference type="InterPro" id="IPR011990">
    <property type="entry name" value="TPR-like_helical_dom_sf"/>
</dbReference>
<evidence type="ECO:0000313" key="3">
    <source>
        <dbReference type="Proteomes" id="UP000188268"/>
    </source>
</evidence>
<keyword evidence="2" id="KW-0808">Transferase</keyword>
<dbReference type="InterPro" id="IPR006852">
    <property type="entry name" value="TOD1_MUCI70"/>
</dbReference>